<dbReference type="EMBL" id="BMIR01000027">
    <property type="protein sequence ID" value="GGE54809.1"/>
    <property type="molecule type" value="Genomic_DNA"/>
</dbReference>
<keyword evidence="2" id="KW-1185">Reference proteome</keyword>
<dbReference type="Pfam" id="PF19786">
    <property type="entry name" value="DUF6270"/>
    <property type="match status" value="1"/>
</dbReference>
<organism evidence="1 2">
    <name type="scientific">Pullulanibacillus camelliae</name>
    <dbReference type="NCBI Taxonomy" id="1707096"/>
    <lineage>
        <taxon>Bacteria</taxon>
        <taxon>Bacillati</taxon>
        <taxon>Bacillota</taxon>
        <taxon>Bacilli</taxon>
        <taxon>Bacillales</taxon>
        <taxon>Sporolactobacillaceae</taxon>
        <taxon>Pullulanibacillus</taxon>
    </lineage>
</organism>
<reference evidence="1" key="1">
    <citation type="journal article" date="2014" name="Int. J. Syst. Evol. Microbiol.">
        <title>Complete genome sequence of Corynebacterium casei LMG S-19264T (=DSM 44701T), isolated from a smear-ripened cheese.</title>
        <authorList>
            <consortium name="US DOE Joint Genome Institute (JGI-PGF)"/>
            <person name="Walter F."/>
            <person name="Albersmeier A."/>
            <person name="Kalinowski J."/>
            <person name="Ruckert C."/>
        </authorList>
    </citation>
    <scope>NUCLEOTIDE SEQUENCE</scope>
    <source>
        <strain evidence="1">CGMCC 1.15371</strain>
    </source>
</reference>
<accession>A0A8J2YMN3</accession>
<dbReference type="Proteomes" id="UP000628775">
    <property type="component" value="Unassembled WGS sequence"/>
</dbReference>
<sequence length="278" mass="33380">MKKVAVFGACPSRDIFNSKFIKNYKNLYECVATIWQTSIISFMSEEIVMEEDLREFTMKVSKLQKNTTIRDREKSYRKELIDLQPDYILLDLYTDVKYGVVKTDHGYLTNNPNGFRKTVYFKNKQYNKSLNIFRDNEYLDLFYEKFSMFMDWVKKYIPDCIVIINGFNQSYSYLNKENYPINFSPNICKIVAKDNMMYNKIYSQLTSIYDVYLIDMRNQTYFGKIDHIYGNKPWHFSQQYYDDLYKKFNEVVLENEFNKKKSFVNPLSSIMKTLRGSN</sequence>
<proteinExistence type="predicted"/>
<protein>
    <submittedName>
        <fullName evidence="1">Uncharacterized protein</fullName>
    </submittedName>
</protein>
<gene>
    <name evidence="1" type="ORF">GCM10011391_37230</name>
</gene>
<reference evidence="1" key="2">
    <citation type="submission" date="2020-09" db="EMBL/GenBank/DDBJ databases">
        <authorList>
            <person name="Sun Q."/>
            <person name="Zhou Y."/>
        </authorList>
    </citation>
    <scope>NUCLEOTIDE SEQUENCE</scope>
    <source>
        <strain evidence="1">CGMCC 1.15371</strain>
    </source>
</reference>
<evidence type="ECO:0000313" key="1">
    <source>
        <dbReference type="EMBL" id="GGE54809.1"/>
    </source>
</evidence>
<dbReference type="InterPro" id="IPR046237">
    <property type="entry name" value="DUF6270"/>
</dbReference>
<comment type="caution">
    <text evidence="1">The sequence shown here is derived from an EMBL/GenBank/DDBJ whole genome shotgun (WGS) entry which is preliminary data.</text>
</comment>
<dbReference type="AlphaFoldDB" id="A0A8J2YMN3"/>
<evidence type="ECO:0000313" key="2">
    <source>
        <dbReference type="Proteomes" id="UP000628775"/>
    </source>
</evidence>
<name>A0A8J2YMN3_9BACL</name>
<dbReference type="RefSeq" id="WP_188698372.1">
    <property type="nucleotide sequence ID" value="NZ_BMIR01000027.1"/>
</dbReference>